<dbReference type="PROSITE" id="PS50944">
    <property type="entry name" value="HTH_DTXR"/>
    <property type="match status" value="1"/>
</dbReference>
<dbReference type="PANTHER" id="PTHR33238:SF7">
    <property type="entry name" value="IRON-DEPENDENT TRANSCRIPTIONAL REGULATOR"/>
    <property type="match status" value="1"/>
</dbReference>
<dbReference type="Pfam" id="PF02742">
    <property type="entry name" value="Fe_dep_repr_C"/>
    <property type="match status" value="1"/>
</dbReference>
<dbReference type="InterPro" id="IPR036390">
    <property type="entry name" value="WH_DNA-bd_sf"/>
</dbReference>
<comment type="similarity">
    <text evidence="1">Belongs to the DtxR/MntR family.</text>
</comment>
<dbReference type="InterPro" id="IPR036388">
    <property type="entry name" value="WH-like_DNA-bd_sf"/>
</dbReference>
<feature type="domain" description="HTH dtxR-type" evidence="5">
    <location>
        <begin position="1"/>
        <end position="64"/>
    </location>
</feature>
<proteinExistence type="inferred from homology"/>
<comment type="caution">
    <text evidence="6">The sequence shown here is derived from an EMBL/GenBank/DDBJ whole genome shotgun (WGS) entry which is preliminary data.</text>
</comment>
<dbReference type="Pfam" id="PF01325">
    <property type="entry name" value="Fe_dep_repress"/>
    <property type="match status" value="1"/>
</dbReference>
<accession>A0ABR7IQ35</accession>
<keyword evidence="2" id="KW-0805">Transcription regulation</keyword>
<keyword evidence="4" id="KW-0804">Transcription</keyword>
<dbReference type="RefSeq" id="WP_069988963.1">
    <property type="nucleotide sequence ID" value="NZ_JACOQK010000001.1"/>
</dbReference>
<gene>
    <name evidence="6" type="ORF">H8Z77_04330</name>
</gene>
<organism evidence="6 7">
    <name type="scientific">Clostridium facile</name>
    <dbReference type="NCBI Taxonomy" id="2763035"/>
    <lineage>
        <taxon>Bacteria</taxon>
        <taxon>Bacillati</taxon>
        <taxon>Bacillota</taxon>
        <taxon>Clostridia</taxon>
        <taxon>Eubacteriales</taxon>
        <taxon>Clostridiaceae</taxon>
        <taxon>Clostridium</taxon>
    </lineage>
</organism>
<name>A0ABR7IQ35_9CLOT</name>
<dbReference type="PANTHER" id="PTHR33238">
    <property type="entry name" value="IRON (METAL) DEPENDENT REPRESSOR, DTXR FAMILY"/>
    <property type="match status" value="1"/>
</dbReference>
<evidence type="ECO:0000256" key="4">
    <source>
        <dbReference type="ARBA" id="ARBA00023163"/>
    </source>
</evidence>
<evidence type="ECO:0000256" key="2">
    <source>
        <dbReference type="ARBA" id="ARBA00023015"/>
    </source>
</evidence>
<dbReference type="InterPro" id="IPR036421">
    <property type="entry name" value="Fe_dep_repressor_sf"/>
</dbReference>
<dbReference type="InterPro" id="IPR050536">
    <property type="entry name" value="DtxR_MntR_Metal-Reg"/>
</dbReference>
<evidence type="ECO:0000256" key="1">
    <source>
        <dbReference type="ARBA" id="ARBA00007871"/>
    </source>
</evidence>
<dbReference type="Gene3D" id="1.10.10.10">
    <property type="entry name" value="Winged helix-like DNA-binding domain superfamily/Winged helix DNA-binding domain"/>
    <property type="match status" value="1"/>
</dbReference>
<dbReference type="EMBL" id="JACOQK010000001">
    <property type="protein sequence ID" value="MBC5787254.1"/>
    <property type="molecule type" value="Genomic_DNA"/>
</dbReference>
<sequence length="128" mass="14307">MKIQESGENYLETILVLEQRNGIVRSVDIATELGFAKPSVSRAMGILKKAGYIVVDGHGHILLTEEGREKARQVYERHTTISTYLQFSLGVSKEVADQDACRMEHVISQESFDKIKLLVESCRAQGVL</sequence>
<dbReference type="InterPro" id="IPR022689">
    <property type="entry name" value="Iron_dep_repressor"/>
</dbReference>
<dbReference type="Proteomes" id="UP000649151">
    <property type="component" value="Unassembled WGS sequence"/>
</dbReference>
<protein>
    <submittedName>
        <fullName evidence="6">Metal-dependent transcriptional regulator</fullName>
    </submittedName>
</protein>
<dbReference type="SUPFAM" id="SSF46785">
    <property type="entry name" value="Winged helix' DNA-binding domain"/>
    <property type="match status" value="1"/>
</dbReference>
<dbReference type="InterPro" id="IPR022687">
    <property type="entry name" value="HTH_DTXR"/>
</dbReference>
<dbReference type="Gene3D" id="1.10.60.10">
    <property type="entry name" value="Iron dependent repressor, metal binding and dimerisation domain"/>
    <property type="match status" value="1"/>
</dbReference>
<dbReference type="InterPro" id="IPR001367">
    <property type="entry name" value="Fe_dep_repressor"/>
</dbReference>
<evidence type="ECO:0000259" key="5">
    <source>
        <dbReference type="PROSITE" id="PS50944"/>
    </source>
</evidence>
<dbReference type="SMART" id="SM00529">
    <property type="entry name" value="HTH_DTXR"/>
    <property type="match status" value="1"/>
</dbReference>
<keyword evidence="7" id="KW-1185">Reference proteome</keyword>
<dbReference type="SUPFAM" id="SSF47979">
    <property type="entry name" value="Iron-dependent repressor protein, dimerization domain"/>
    <property type="match status" value="1"/>
</dbReference>
<reference evidence="6 7" key="1">
    <citation type="submission" date="2020-08" db="EMBL/GenBank/DDBJ databases">
        <title>Genome public.</title>
        <authorList>
            <person name="Liu C."/>
            <person name="Sun Q."/>
        </authorList>
    </citation>
    <scope>NUCLEOTIDE SEQUENCE [LARGE SCALE GENOMIC DNA]</scope>
    <source>
        <strain evidence="6 7">NSJ-27</strain>
    </source>
</reference>
<evidence type="ECO:0000313" key="6">
    <source>
        <dbReference type="EMBL" id="MBC5787254.1"/>
    </source>
</evidence>
<evidence type="ECO:0000313" key="7">
    <source>
        <dbReference type="Proteomes" id="UP000649151"/>
    </source>
</evidence>
<evidence type="ECO:0000256" key="3">
    <source>
        <dbReference type="ARBA" id="ARBA00023125"/>
    </source>
</evidence>
<keyword evidence="3" id="KW-0238">DNA-binding</keyword>